<reference evidence="1" key="1">
    <citation type="submission" date="2006-03" db="EMBL/GenBank/DDBJ databases">
        <title>Complete sequence of Rhodopseudomonas palustris BisB18.</title>
        <authorList>
            <consortium name="US DOE Joint Genome Institute"/>
            <person name="Copeland A."/>
            <person name="Lucas S."/>
            <person name="Lapidus A."/>
            <person name="Barry K."/>
            <person name="Detter J.C."/>
            <person name="Glavina del Rio T."/>
            <person name="Hammon N."/>
            <person name="Israni S."/>
            <person name="Dalin E."/>
            <person name="Tice H."/>
            <person name="Pitluck S."/>
            <person name="Chain P."/>
            <person name="Malfatti S."/>
            <person name="Shin M."/>
            <person name="Vergez L."/>
            <person name="Schmutz J."/>
            <person name="Larimer F."/>
            <person name="Land M."/>
            <person name="Hauser L."/>
            <person name="Pelletier D.A."/>
            <person name="Kyrpides N."/>
            <person name="Anderson I."/>
            <person name="Oda Y."/>
            <person name="Harwood C.S."/>
            <person name="Richardson P."/>
        </authorList>
    </citation>
    <scope>NUCLEOTIDE SEQUENCE [LARGE SCALE GENOMIC DNA]</scope>
    <source>
        <strain evidence="1">BisB18</strain>
    </source>
</reference>
<dbReference type="AlphaFoldDB" id="Q219B2"/>
<gene>
    <name evidence="1" type="ordered locus">RPC_1462</name>
</gene>
<accession>Q219B2</accession>
<proteinExistence type="predicted"/>
<evidence type="ECO:0000313" key="1">
    <source>
        <dbReference type="EMBL" id="ABD87024.1"/>
    </source>
</evidence>
<dbReference type="HOGENOM" id="CLU_2331830_0_0_5"/>
<name>Q219B2_RHOPB</name>
<organism evidence="1">
    <name type="scientific">Rhodopseudomonas palustris (strain BisB18)</name>
    <dbReference type="NCBI Taxonomy" id="316056"/>
    <lineage>
        <taxon>Bacteria</taxon>
        <taxon>Pseudomonadati</taxon>
        <taxon>Pseudomonadota</taxon>
        <taxon>Alphaproteobacteria</taxon>
        <taxon>Hyphomicrobiales</taxon>
        <taxon>Nitrobacteraceae</taxon>
        <taxon>Rhodopseudomonas</taxon>
    </lineage>
</organism>
<sequence length="98" mass="11043">MNQSPQLSELYKSQIRASGIMTKTSRLRRTARPSMSSGSIISGFIHGLTQIGSFGHPRPLANYPNAKSDDAIRRDWKRLGDDMRRGIDKVRDREKAKA</sequence>
<protein>
    <submittedName>
        <fullName evidence="1">Uncharacterized protein</fullName>
    </submittedName>
</protein>
<dbReference type="EMBL" id="CP000301">
    <property type="protein sequence ID" value="ABD87024.1"/>
    <property type="molecule type" value="Genomic_DNA"/>
</dbReference>
<dbReference type="KEGG" id="rpc:RPC_1462"/>